<feature type="transmembrane region" description="Helical" evidence="7">
    <location>
        <begin position="170"/>
        <end position="189"/>
    </location>
</feature>
<dbReference type="EMBL" id="JBHTKH010000008">
    <property type="protein sequence ID" value="MFD1055380.1"/>
    <property type="molecule type" value="Genomic_DNA"/>
</dbReference>
<accession>A0ABW3MXT4</accession>
<dbReference type="Pfam" id="PF10708">
    <property type="entry name" value="DUF2510"/>
    <property type="match status" value="1"/>
</dbReference>
<evidence type="ECO:0000256" key="6">
    <source>
        <dbReference type="SAM" id="MobiDB-lite"/>
    </source>
</evidence>
<evidence type="ECO:0000256" key="3">
    <source>
        <dbReference type="ARBA" id="ARBA00022692"/>
    </source>
</evidence>
<name>A0ABW3MXT4_9MICO</name>
<evidence type="ECO:0000313" key="10">
    <source>
        <dbReference type="EMBL" id="MFD1055380.1"/>
    </source>
</evidence>
<reference evidence="11" key="1">
    <citation type="journal article" date="2019" name="Int. J. Syst. Evol. Microbiol.">
        <title>The Global Catalogue of Microorganisms (GCM) 10K type strain sequencing project: providing services to taxonomists for standard genome sequencing and annotation.</title>
        <authorList>
            <consortium name="The Broad Institute Genomics Platform"/>
            <consortium name="The Broad Institute Genome Sequencing Center for Infectious Disease"/>
            <person name="Wu L."/>
            <person name="Ma J."/>
        </authorList>
    </citation>
    <scope>NUCLEOTIDE SEQUENCE [LARGE SCALE GENOMIC DNA]</scope>
    <source>
        <strain evidence="11">CCUG 57508</strain>
    </source>
</reference>
<feature type="compositionally biased region" description="Polar residues" evidence="6">
    <location>
        <begin position="26"/>
        <end position="56"/>
    </location>
</feature>
<evidence type="ECO:0000256" key="2">
    <source>
        <dbReference type="ARBA" id="ARBA00022475"/>
    </source>
</evidence>
<protein>
    <submittedName>
        <fullName evidence="10">RDD family protein</fullName>
    </submittedName>
</protein>
<evidence type="ECO:0000256" key="1">
    <source>
        <dbReference type="ARBA" id="ARBA00004651"/>
    </source>
</evidence>
<evidence type="ECO:0000256" key="4">
    <source>
        <dbReference type="ARBA" id="ARBA00022989"/>
    </source>
</evidence>
<comment type="subcellular location">
    <subcellularLocation>
        <location evidence="1">Cell membrane</location>
        <topology evidence="1">Multi-pass membrane protein</topology>
    </subcellularLocation>
</comment>
<dbReference type="PANTHER" id="PTHR36115">
    <property type="entry name" value="PROLINE-RICH ANTIGEN HOMOLOG-RELATED"/>
    <property type="match status" value="1"/>
</dbReference>
<organism evidence="10 11">
    <name type="scientific">Terrabacter terrigena</name>
    <dbReference type="NCBI Taxonomy" id="574718"/>
    <lineage>
        <taxon>Bacteria</taxon>
        <taxon>Bacillati</taxon>
        <taxon>Actinomycetota</taxon>
        <taxon>Actinomycetes</taxon>
        <taxon>Micrococcales</taxon>
        <taxon>Intrasporangiaceae</taxon>
        <taxon>Terrabacter</taxon>
    </lineage>
</organism>
<dbReference type="InterPro" id="IPR018929">
    <property type="entry name" value="DUF2510"/>
</dbReference>
<dbReference type="RefSeq" id="WP_386053376.1">
    <property type="nucleotide sequence ID" value="NZ_JBHTKH010000008.1"/>
</dbReference>
<keyword evidence="2" id="KW-1003">Cell membrane</keyword>
<feature type="transmembrane region" description="Helical" evidence="7">
    <location>
        <begin position="115"/>
        <end position="136"/>
    </location>
</feature>
<keyword evidence="3 7" id="KW-0812">Transmembrane</keyword>
<evidence type="ECO:0000313" key="11">
    <source>
        <dbReference type="Proteomes" id="UP001597046"/>
    </source>
</evidence>
<feature type="domain" description="RDD" evidence="8">
    <location>
        <begin position="108"/>
        <end position="258"/>
    </location>
</feature>
<dbReference type="Proteomes" id="UP001597046">
    <property type="component" value="Unassembled WGS sequence"/>
</dbReference>
<evidence type="ECO:0000256" key="5">
    <source>
        <dbReference type="ARBA" id="ARBA00023136"/>
    </source>
</evidence>
<keyword evidence="4 7" id="KW-1133">Transmembrane helix</keyword>
<evidence type="ECO:0000256" key="7">
    <source>
        <dbReference type="SAM" id="Phobius"/>
    </source>
</evidence>
<gene>
    <name evidence="10" type="ORF">ACFQ2V_13775</name>
</gene>
<sequence length="271" mass="29420">MSQQPSGWYDDPSQPDMLRYWDGVSWTNHTAPKKSPTASQSTIGLPQQARSDQASADRTGAAAPTPTTPVPQGSGWQSQSQTPQYYQQAPANAQWMYNIRTTADGIPLASWGRRLGAWFIDGIIISLVGGAVSWAATPRMGQLFSEMMTAAEANDSARLTAIQGELTGPALQFSFILWLLTTAYCLVFWTTTAQTPGKMALGISVRRAAEPGPLPLGVAVLRRLVPLAGQFVPFLSLLDGLWPLWDDKRQALHDKVAGTQVVQGKQPRKQA</sequence>
<feature type="region of interest" description="Disordered" evidence="6">
    <location>
        <begin position="26"/>
        <end position="84"/>
    </location>
</feature>
<dbReference type="InterPro" id="IPR051791">
    <property type="entry name" value="Pra-immunoreactive"/>
</dbReference>
<evidence type="ECO:0000259" key="8">
    <source>
        <dbReference type="Pfam" id="PF06271"/>
    </source>
</evidence>
<dbReference type="InterPro" id="IPR010432">
    <property type="entry name" value="RDD"/>
</dbReference>
<feature type="domain" description="DUF2510" evidence="9">
    <location>
        <begin position="7"/>
        <end position="38"/>
    </location>
</feature>
<comment type="caution">
    <text evidence="10">The sequence shown here is derived from an EMBL/GenBank/DDBJ whole genome shotgun (WGS) entry which is preliminary data.</text>
</comment>
<evidence type="ECO:0000259" key="9">
    <source>
        <dbReference type="Pfam" id="PF10708"/>
    </source>
</evidence>
<keyword evidence="11" id="KW-1185">Reference proteome</keyword>
<keyword evidence="5 7" id="KW-0472">Membrane</keyword>
<dbReference type="Pfam" id="PF06271">
    <property type="entry name" value="RDD"/>
    <property type="match status" value="1"/>
</dbReference>
<dbReference type="PANTHER" id="PTHR36115:SF6">
    <property type="entry name" value="PROLINE-RICH ANTIGEN HOMOLOG"/>
    <property type="match status" value="1"/>
</dbReference>
<proteinExistence type="predicted"/>